<dbReference type="AlphaFoldDB" id="I3E4U4"/>
<accession>I3E4U4</accession>
<dbReference type="GO" id="GO:0005886">
    <property type="term" value="C:plasma membrane"/>
    <property type="evidence" value="ECO:0007669"/>
    <property type="project" value="TreeGrafter"/>
</dbReference>
<dbReference type="Proteomes" id="UP000010523">
    <property type="component" value="Unassembled WGS sequence"/>
</dbReference>
<reference evidence="1 2" key="1">
    <citation type="journal article" date="2012" name="Appl. Environ. Microbiol.">
        <title>Genome Sequence of Thermotolerant Bacillus methanolicus: Features and Regulation Related to Methylotrophy and Production of L-Lysine and L-Glutamate from Methanol.</title>
        <authorList>
            <person name="Heggeset T.M."/>
            <person name="Krog A."/>
            <person name="Balzer S."/>
            <person name="Wentzel A."/>
            <person name="Ellingsen T.E."/>
            <person name="Brautaset T."/>
        </authorList>
    </citation>
    <scope>NUCLEOTIDE SEQUENCE [LARGE SCALE GENOMIC DNA]</scope>
    <source>
        <strain evidence="1 2">PB1</strain>
    </source>
</reference>
<dbReference type="Pfam" id="PF01312">
    <property type="entry name" value="Bac_export_2"/>
    <property type="match status" value="1"/>
</dbReference>
<keyword evidence="1" id="KW-0282">Flagellum</keyword>
<dbReference type="PANTHER" id="PTHR30531:SF12">
    <property type="entry name" value="FLAGELLAR BIOSYNTHETIC PROTEIN FLHB"/>
    <property type="match status" value="1"/>
</dbReference>
<dbReference type="eggNOG" id="COG2257">
    <property type="taxonomic scope" value="Bacteria"/>
</dbReference>
<name>I3E4U4_BACMT</name>
<proteinExistence type="predicted"/>
<sequence length="96" mass="11105">MNRKEKHERKEAIALKYDQTIHDAPKVVAKGQGRIAENIIKKAMENNIPIQEDRNLVELLGELNINESIPEELYSAVAEVFAFIYRTDREVGKRKK</sequence>
<keyword evidence="2" id="KW-1185">Reference proteome</keyword>
<evidence type="ECO:0000313" key="2">
    <source>
        <dbReference type="Proteomes" id="UP000010523"/>
    </source>
</evidence>
<comment type="caution">
    <text evidence="1">The sequence shown here is derived from an EMBL/GenBank/DDBJ whole genome shotgun (WGS) entry which is preliminary data.</text>
</comment>
<keyword evidence="1" id="KW-0969">Cilium</keyword>
<evidence type="ECO:0000313" key="1">
    <source>
        <dbReference type="EMBL" id="EIJ81515.1"/>
    </source>
</evidence>
<keyword evidence="1" id="KW-0966">Cell projection</keyword>
<dbReference type="PATRIC" id="fig|997296.3.peg.284"/>
<dbReference type="SUPFAM" id="SSF160544">
    <property type="entry name" value="EscU C-terminal domain-like"/>
    <property type="match status" value="1"/>
</dbReference>
<dbReference type="EMBL" id="AFEU01000001">
    <property type="protein sequence ID" value="EIJ81515.1"/>
    <property type="molecule type" value="Genomic_DNA"/>
</dbReference>
<organism evidence="1 2">
    <name type="scientific">Bacillus methanolicus PB1</name>
    <dbReference type="NCBI Taxonomy" id="997296"/>
    <lineage>
        <taxon>Bacteria</taxon>
        <taxon>Bacillati</taxon>
        <taxon>Bacillota</taxon>
        <taxon>Bacilli</taxon>
        <taxon>Bacillales</taxon>
        <taxon>Bacillaceae</taxon>
        <taxon>Bacillus</taxon>
    </lineage>
</organism>
<dbReference type="PANTHER" id="PTHR30531">
    <property type="entry name" value="FLAGELLAR BIOSYNTHETIC PROTEIN FLHB"/>
    <property type="match status" value="1"/>
</dbReference>
<gene>
    <name evidence="1" type="ORF">PB1_01180</name>
</gene>
<dbReference type="InterPro" id="IPR006135">
    <property type="entry name" value="T3SS_substrate_exporter"/>
</dbReference>
<dbReference type="GO" id="GO:0009306">
    <property type="term" value="P:protein secretion"/>
    <property type="evidence" value="ECO:0007669"/>
    <property type="project" value="InterPro"/>
</dbReference>
<dbReference type="RefSeq" id="WP_003350215.1">
    <property type="nucleotide sequence ID" value="NZ_AFEU01000001.1"/>
</dbReference>
<dbReference type="OrthoDB" id="5244399at2"/>
<dbReference type="InterPro" id="IPR029025">
    <property type="entry name" value="T3SS_substrate_exporter_C"/>
</dbReference>
<dbReference type="Gene3D" id="3.40.1690.10">
    <property type="entry name" value="secretion proteins EscU"/>
    <property type="match status" value="1"/>
</dbReference>
<dbReference type="STRING" id="997296.PB1_01180"/>
<protein>
    <submittedName>
        <fullName evidence="1">Flagellar biosynthesis protein</fullName>
    </submittedName>
</protein>